<dbReference type="EMBL" id="JAMTCP010000018">
    <property type="protein sequence ID" value="MCP2259581.1"/>
    <property type="molecule type" value="Genomic_DNA"/>
</dbReference>
<gene>
    <name evidence="3" type="ORF">LX15_003286</name>
</gene>
<sequence length="305" mass="33129">MRRTTRRVAVLAAAVVLSGLAAGLTAVGEPAAGPPDPHAPVGGEVPGVEGAPAERAAGTAAARFRESRRSGGPRGEAAGAAQIHHFWGVMPPDTGAGDGMMATHSVHPDLRIPNNEDFVYAPTSKPGNDSCVEVVTSYSKYYGPQIWAWDWCRTGNLAKQVPVDDRFLDTYTTTVNGHRAYTVQNIRTNAANNTWTAYLYNHATRKWDVLFTSSGRDRSDTTYGWDVFEIYSAVDPSTGRGYYCAASVGKPFESNDIKLRKGGSWVAASPVESPFVPEKPDPADYQCPSLRFHVRHANDHWVVQH</sequence>
<keyword evidence="2" id="KW-0732">Signal</keyword>
<dbReference type="RefSeq" id="WP_253670468.1">
    <property type="nucleotide sequence ID" value="NZ_JAMTCP010000018.1"/>
</dbReference>
<organism evidence="3 4">
    <name type="scientific">Streptoalloteichus tenebrarius (strain ATCC 17920 / DSM 40477 / JCM 4838 / CBS 697.72 / NBRC 16177 / NCIMB 11028 / NRRL B-12390 / A12253. 1 / ISP 5477)</name>
    <name type="common">Streptomyces tenebrarius</name>
    <dbReference type="NCBI Taxonomy" id="1933"/>
    <lineage>
        <taxon>Bacteria</taxon>
        <taxon>Bacillati</taxon>
        <taxon>Actinomycetota</taxon>
        <taxon>Actinomycetes</taxon>
        <taxon>Pseudonocardiales</taxon>
        <taxon>Pseudonocardiaceae</taxon>
        <taxon>Streptoalloteichus</taxon>
    </lineage>
</organism>
<dbReference type="Proteomes" id="UP001205311">
    <property type="component" value="Unassembled WGS sequence"/>
</dbReference>
<evidence type="ECO:0000313" key="4">
    <source>
        <dbReference type="Proteomes" id="UP001205311"/>
    </source>
</evidence>
<accession>A0ABT1HVQ9</accession>
<evidence type="ECO:0000313" key="3">
    <source>
        <dbReference type="EMBL" id="MCP2259581.1"/>
    </source>
</evidence>
<proteinExistence type="predicted"/>
<reference evidence="3 4" key="1">
    <citation type="submission" date="2022-06" db="EMBL/GenBank/DDBJ databases">
        <title>Genomic Encyclopedia of Archaeal and Bacterial Type Strains, Phase II (KMG-II): from individual species to whole genera.</title>
        <authorList>
            <person name="Goeker M."/>
        </authorList>
    </citation>
    <scope>NUCLEOTIDE SEQUENCE [LARGE SCALE GENOMIC DNA]</scope>
    <source>
        <strain evidence="3 4">DSM 40477</strain>
    </source>
</reference>
<evidence type="ECO:0000256" key="1">
    <source>
        <dbReference type="SAM" id="MobiDB-lite"/>
    </source>
</evidence>
<evidence type="ECO:0000256" key="2">
    <source>
        <dbReference type="SAM" id="SignalP"/>
    </source>
</evidence>
<feature type="chain" id="PRO_5046467306" description="Carbohydrate-binding protein" evidence="2">
    <location>
        <begin position="22"/>
        <end position="305"/>
    </location>
</feature>
<feature type="signal peptide" evidence="2">
    <location>
        <begin position="1"/>
        <end position="21"/>
    </location>
</feature>
<keyword evidence="4" id="KW-1185">Reference proteome</keyword>
<evidence type="ECO:0008006" key="5">
    <source>
        <dbReference type="Google" id="ProtNLM"/>
    </source>
</evidence>
<protein>
    <recommendedName>
        <fullName evidence="5">Carbohydrate-binding protein</fullName>
    </recommendedName>
</protein>
<comment type="caution">
    <text evidence="3">The sequence shown here is derived from an EMBL/GenBank/DDBJ whole genome shotgun (WGS) entry which is preliminary data.</text>
</comment>
<feature type="compositionally biased region" description="Low complexity" evidence="1">
    <location>
        <begin position="39"/>
        <end position="62"/>
    </location>
</feature>
<name>A0ABT1HVQ9_STRSD</name>
<feature type="region of interest" description="Disordered" evidence="1">
    <location>
        <begin position="29"/>
        <end position="78"/>
    </location>
</feature>